<dbReference type="InterPro" id="IPR029068">
    <property type="entry name" value="Glyas_Bleomycin-R_OHBP_Dase"/>
</dbReference>
<dbReference type="RefSeq" id="WP_228881919.1">
    <property type="nucleotide sequence ID" value="NZ_CAJQZC010000010.1"/>
</dbReference>
<evidence type="ECO:0000313" key="2">
    <source>
        <dbReference type="EMBL" id="CAG4916312.1"/>
    </source>
</evidence>
<comment type="caution">
    <text evidence="2">The sequence shown here is derived from an EMBL/GenBank/DDBJ whole genome shotgun (WGS) entry which is preliminary data.</text>
</comment>
<dbReference type="PANTHER" id="PTHR35006:SF4">
    <property type="entry name" value="BLR7706 PROTEIN"/>
    <property type="match status" value="1"/>
</dbReference>
<dbReference type="InterPro" id="IPR037523">
    <property type="entry name" value="VOC_core"/>
</dbReference>
<sequence>MIDHLSVGIANLDRTRTFYDAVMGALGYARLRDVEDAVAYGRDEPVLWLVLAPHPVQPDPESGLHLCFKADDRASIDAFHRAALAAGGTDNGPPGLRPQYSANYYAAFAIDPDGYRVEAVCYI</sequence>
<keyword evidence="3" id="KW-1185">Reference proteome</keyword>
<name>A0A9N8RZ69_9BURK</name>
<gene>
    <name evidence="2" type="ORF">LMG31841_04562</name>
</gene>
<dbReference type="PROSITE" id="PS51819">
    <property type="entry name" value="VOC"/>
    <property type="match status" value="1"/>
</dbReference>
<dbReference type="PANTHER" id="PTHR35006">
    <property type="entry name" value="GLYOXALASE FAMILY PROTEIN (AFU_ORTHOLOGUE AFUA_5G14830)"/>
    <property type="match status" value="1"/>
</dbReference>
<protein>
    <recommendedName>
        <fullName evidence="1">VOC domain-containing protein</fullName>
    </recommendedName>
</protein>
<dbReference type="Pfam" id="PF00903">
    <property type="entry name" value="Glyoxalase"/>
    <property type="match status" value="1"/>
</dbReference>
<dbReference type="AlphaFoldDB" id="A0A9N8RZ69"/>
<organism evidence="2 3">
    <name type="scientific">Paraburkholderia saeva</name>
    <dbReference type="NCBI Taxonomy" id="2777537"/>
    <lineage>
        <taxon>Bacteria</taxon>
        <taxon>Pseudomonadati</taxon>
        <taxon>Pseudomonadota</taxon>
        <taxon>Betaproteobacteria</taxon>
        <taxon>Burkholderiales</taxon>
        <taxon>Burkholderiaceae</taxon>
        <taxon>Paraburkholderia</taxon>
    </lineage>
</organism>
<dbReference type="SUPFAM" id="SSF54593">
    <property type="entry name" value="Glyoxalase/Bleomycin resistance protein/Dihydroxybiphenyl dioxygenase"/>
    <property type="match status" value="1"/>
</dbReference>
<proteinExistence type="predicted"/>
<dbReference type="CDD" id="cd07262">
    <property type="entry name" value="VOC_like"/>
    <property type="match status" value="1"/>
</dbReference>
<reference evidence="2" key="1">
    <citation type="submission" date="2021-04" db="EMBL/GenBank/DDBJ databases">
        <authorList>
            <person name="Vanwijnsberghe S."/>
        </authorList>
    </citation>
    <scope>NUCLEOTIDE SEQUENCE</scope>
    <source>
        <strain evidence="2">LMG 31841</strain>
    </source>
</reference>
<evidence type="ECO:0000313" key="3">
    <source>
        <dbReference type="Proteomes" id="UP000789704"/>
    </source>
</evidence>
<evidence type="ECO:0000259" key="1">
    <source>
        <dbReference type="PROSITE" id="PS51819"/>
    </source>
</evidence>
<dbReference type="Gene3D" id="3.10.180.10">
    <property type="entry name" value="2,3-Dihydroxybiphenyl 1,2-Dioxygenase, domain 1"/>
    <property type="match status" value="1"/>
</dbReference>
<dbReference type="EMBL" id="CAJQZC010000010">
    <property type="protein sequence ID" value="CAG4916312.1"/>
    <property type="molecule type" value="Genomic_DNA"/>
</dbReference>
<dbReference type="InterPro" id="IPR004360">
    <property type="entry name" value="Glyas_Fos-R_dOase_dom"/>
</dbReference>
<dbReference type="Proteomes" id="UP000789704">
    <property type="component" value="Unassembled WGS sequence"/>
</dbReference>
<accession>A0A9N8RZ69</accession>
<feature type="domain" description="VOC" evidence="1">
    <location>
        <begin position="1"/>
        <end position="122"/>
    </location>
</feature>